<reference evidence="2 3" key="1">
    <citation type="submission" date="2019-03" db="EMBL/GenBank/DDBJ databases">
        <title>Genomic Encyclopedia of Type Strains, Phase III (KMG-III): the genomes of soil and plant-associated and newly described type strains.</title>
        <authorList>
            <person name="Whitman W."/>
        </authorList>
    </citation>
    <scope>NUCLEOTIDE SEQUENCE [LARGE SCALE GENOMIC DNA]</scope>
    <source>
        <strain evidence="2 3">CGMCC 1.12802</strain>
    </source>
</reference>
<evidence type="ECO:0000313" key="2">
    <source>
        <dbReference type="EMBL" id="TDX86638.1"/>
    </source>
</evidence>
<accession>A0A4R8I993</accession>
<proteinExistence type="predicted"/>
<dbReference type="AlphaFoldDB" id="A0A4R8I993"/>
<keyword evidence="1" id="KW-1133">Transmembrane helix</keyword>
<keyword evidence="3" id="KW-1185">Reference proteome</keyword>
<keyword evidence="1" id="KW-0812">Transmembrane</keyword>
<sequence>MKIRNRMSWEEWKASNSKHNLQILIVNLAVILSVFVFAAIIQFS</sequence>
<evidence type="ECO:0000313" key="3">
    <source>
        <dbReference type="Proteomes" id="UP000295313"/>
    </source>
</evidence>
<dbReference type="Proteomes" id="UP000295313">
    <property type="component" value="Unassembled WGS sequence"/>
</dbReference>
<protein>
    <submittedName>
        <fullName evidence="2">Uncharacterized protein</fullName>
    </submittedName>
</protein>
<name>A0A4R8I993_9FLAO</name>
<keyword evidence="1" id="KW-0472">Membrane</keyword>
<organism evidence="2 3">
    <name type="scientific">Epilithonimonas xixisoli</name>
    <dbReference type="NCBI Taxonomy" id="1476462"/>
    <lineage>
        <taxon>Bacteria</taxon>
        <taxon>Pseudomonadati</taxon>
        <taxon>Bacteroidota</taxon>
        <taxon>Flavobacteriia</taxon>
        <taxon>Flavobacteriales</taxon>
        <taxon>Weeksellaceae</taxon>
        <taxon>Chryseobacterium group</taxon>
        <taxon>Epilithonimonas</taxon>
    </lineage>
</organism>
<comment type="caution">
    <text evidence="2">The sequence shown here is derived from an EMBL/GenBank/DDBJ whole genome shotgun (WGS) entry which is preliminary data.</text>
</comment>
<feature type="transmembrane region" description="Helical" evidence="1">
    <location>
        <begin position="21"/>
        <end position="43"/>
    </location>
</feature>
<evidence type="ECO:0000256" key="1">
    <source>
        <dbReference type="SAM" id="Phobius"/>
    </source>
</evidence>
<gene>
    <name evidence="2" type="ORF">B0I22_0777</name>
</gene>
<dbReference type="RefSeq" id="WP_281276565.1">
    <property type="nucleotide sequence ID" value="NZ_SOEO01000001.1"/>
</dbReference>
<dbReference type="EMBL" id="SOEO01000001">
    <property type="protein sequence ID" value="TDX86638.1"/>
    <property type="molecule type" value="Genomic_DNA"/>
</dbReference>